<keyword evidence="2 3" id="KW-0040">ANK repeat</keyword>
<keyword evidence="4" id="KW-1185">Reference proteome</keyword>
<dbReference type="PROSITE" id="PS50088">
    <property type="entry name" value="ANK_REPEAT"/>
    <property type="match status" value="2"/>
</dbReference>
<evidence type="ECO:0000256" key="1">
    <source>
        <dbReference type="ARBA" id="ARBA00022737"/>
    </source>
</evidence>
<proteinExistence type="predicted"/>
<reference evidence="4" key="1">
    <citation type="submission" date="2012-09" db="EMBL/GenBank/DDBJ databases">
        <authorList>
            <person name="Martin A.A."/>
        </authorList>
    </citation>
    <scope>NUCLEOTIDE SEQUENCE</scope>
</reference>
<dbReference type="PANTHER" id="PTHR24174:SF16">
    <property type="entry name" value="CASKIN-2"/>
    <property type="match status" value="1"/>
</dbReference>
<feature type="repeat" description="ANK" evidence="3">
    <location>
        <begin position="90"/>
        <end position="116"/>
    </location>
</feature>
<keyword evidence="1" id="KW-0677">Repeat</keyword>
<dbReference type="Proteomes" id="UP000035642">
    <property type="component" value="Unassembled WGS sequence"/>
</dbReference>
<sequence>MKLELLCLQKYSSAFPSSAIPNIVDISLGQYEVRGKPAKKQSLELFEACRRGDIEKVKNYIASKRSKKARTPLKILVESDRLLTSARDKRGCVPLHLASWNGHFEAMKLLVEFDTDSVDAVNNAQESPLHLAAQHGHDKVVRVLLEVCIAFVNFGIFDSYLILNLIYSTFIHLYDIHVLKLC</sequence>
<dbReference type="Gene3D" id="1.25.40.20">
    <property type="entry name" value="Ankyrin repeat-containing domain"/>
    <property type="match status" value="1"/>
</dbReference>
<dbReference type="InterPro" id="IPR036770">
    <property type="entry name" value="Ankyrin_rpt-contain_sf"/>
</dbReference>
<dbReference type="PANTHER" id="PTHR24174">
    <property type="entry name" value="ANKYRIN REPEAT AND STERILE ALPHA MOTIF DOMAIN-CONTAINING PROTEIN 1"/>
    <property type="match status" value="1"/>
</dbReference>
<dbReference type="PROSITE" id="PS50297">
    <property type="entry name" value="ANK_REP_REGION"/>
    <property type="match status" value="2"/>
</dbReference>
<evidence type="ECO:0000313" key="4">
    <source>
        <dbReference type="Proteomes" id="UP000035642"/>
    </source>
</evidence>
<dbReference type="InterPro" id="IPR002110">
    <property type="entry name" value="Ankyrin_rpt"/>
</dbReference>
<organism evidence="4 5">
    <name type="scientific">Angiostrongylus cantonensis</name>
    <name type="common">Rat lungworm</name>
    <dbReference type="NCBI Taxonomy" id="6313"/>
    <lineage>
        <taxon>Eukaryota</taxon>
        <taxon>Metazoa</taxon>
        <taxon>Ecdysozoa</taxon>
        <taxon>Nematoda</taxon>
        <taxon>Chromadorea</taxon>
        <taxon>Rhabditida</taxon>
        <taxon>Rhabditina</taxon>
        <taxon>Rhabditomorpha</taxon>
        <taxon>Strongyloidea</taxon>
        <taxon>Metastrongylidae</taxon>
        <taxon>Angiostrongylus</taxon>
    </lineage>
</organism>
<feature type="repeat" description="ANK" evidence="3">
    <location>
        <begin position="124"/>
        <end position="146"/>
    </location>
</feature>
<dbReference type="STRING" id="6313.A0A0K0D7L5"/>
<accession>A0A0K0D7L5</accession>
<dbReference type="SUPFAM" id="SSF48403">
    <property type="entry name" value="Ankyrin repeat"/>
    <property type="match status" value="1"/>
</dbReference>
<evidence type="ECO:0000256" key="2">
    <source>
        <dbReference type="ARBA" id="ARBA00023043"/>
    </source>
</evidence>
<dbReference type="SMART" id="SM00248">
    <property type="entry name" value="ANK"/>
    <property type="match status" value="2"/>
</dbReference>
<evidence type="ECO:0000313" key="5">
    <source>
        <dbReference type="WBParaSite" id="ACAC_0000606001-mRNA-1"/>
    </source>
</evidence>
<dbReference type="Pfam" id="PF12796">
    <property type="entry name" value="Ank_2"/>
    <property type="match status" value="1"/>
</dbReference>
<reference evidence="5" key="2">
    <citation type="submission" date="2017-02" db="UniProtKB">
        <authorList>
            <consortium name="WormBaseParasite"/>
        </authorList>
    </citation>
    <scope>IDENTIFICATION</scope>
</reference>
<dbReference type="AlphaFoldDB" id="A0A0K0D7L5"/>
<dbReference type="WBParaSite" id="ACAC_0000606001-mRNA-1">
    <property type="protein sequence ID" value="ACAC_0000606001-mRNA-1"/>
    <property type="gene ID" value="ACAC_0000606001"/>
</dbReference>
<dbReference type="InterPro" id="IPR033635">
    <property type="entry name" value="ANKS1/Caskin"/>
</dbReference>
<protein>
    <submittedName>
        <fullName evidence="5">ANK_REP_REGION domain-containing protein</fullName>
    </submittedName>
</protein>
<evidence type="ECO:0000256" key="3">
    <source>
        <dbReference type="PROSITE-ProRule" id="PRU00023"/>
    </source>
</evidence>
<name>A0A0K0D7L5_ANGCA</name>